<accession>A0A6F8Y8U0</accession>
<feature type="transmembrane region" description="Helical" evidence="1">
    <location>
        <begin position="67"/>
        <end position="87"/>
    </location>
</feature>
<sequence>MTVSPQTVSPHQVRAVARVTSDSLDSSGPAILLPRRRPGHLGPVHITQLLLAEVVVVGILASVTSEIVALIAGAALAGLLLLLVTLGRRNGRWWLERRMMTRSYKRRRLSSTASPYGDDPRLGALRRLAPDLIVENVSVADGAHVGVARDDAGWYAVAAVTSSAPMRDEPGPIPLEALAAALAEADQPGAVLQVVTQTVPAPSLDMHPSSAAGQSYRQLLARFGAVPVPADRSTWIAVRLDARTLAEAIADGEADLDTAPAVVAALVRRVAKSLRRVGVSHRLLDADELLEVLLRSCDLAPTTQSAEPVQPREDWSEWHSSRLAHRSYWIRGWPPVDQAGAMLDWLTTASAAMTSLSLIMVPDDDKRMMDLRGLVRVAAPADQLAEVSKAIRRGAEQAKADLFPLDGEQGPAVYASAPTGGGAR</sequence>
<keyword evidence="1" id="KW-0472">Membrane</keyword>
<evidence type="ECO:0000313" key="3">
    <source>
        <dbReference type="EMBL" id="BCB82526.1"/>
    </source>
</evidence>
<evidence type="ECO:0000256" key="1">
    <source>
        <dbReference type="SAM" id="Phobius"/>
    </source>
</evidence>
<gene>
    <name evidence="3" type="ORF">Pflav_089360</name>
</gene>
<feature type="transmembrane region" description="Helical" evidence="1">
    <location>
        <begin position="41"/>
        <end position="61"/>
    </location>
</feature>
<dbReference type="Proteomes" id="UP000502508">
    <property type="component" value="Chromosome"/>
</dbReference>
<organism evidence="3 4">
    <name type="scientific">Phytohabitans flavus</name>
    <dbReference type="NCBI Taxonomy" id="1076124"/>
    <lineage>
        <taxon>Bacteria</taxon>
        <taxon>Bacillati</taxon>
        <taxon>Actinomycetota</taxon>
        <taxon>Actinomycetes</taxon>
        <taxon>Micromonosporales</taxon>
        <taxon>Micromonosporaceae</taxon>
    </lineage>
</organism>
<reference evidence="3 4" key="1">
    <citation type="submission" date="2020-03" db="EMBL/GenBank/DDBJ databases">
        <title>Whole genome shotgun sequence of Phytohabitans flavus NBRC 107702.</title>
        <authorList>
            <person name="Komaki H."/>
            <person name="Tamura T."/>
        </authorList>
    </citation>
    <scope>NUCLEOTIDE SEQUENCE [LARGE SCALE GENOMIC DNA]</scope>
    <source>
        <strain evidence="3 4">NBRC 107702</strain>
    </source>
</reference>
<dbReference type="EMBL" id="AP022870">
    <property type="protein sequence ID" value="BCB82526.1"/>
    <property type="molecule type" value="Genomic_DNA"/>
</dbReference>
<name>A0A6F8Y8U0_9ACTN</name>
<keyword evidence="1" id="KW-1133">Transmembrane helix</keyword>
<reference evidence="3 4" key="2">
    <citation type="submission" date="2020-03" db="EMBL/GenBank/DDBJ databases">
        <authorList>
            <person name="Ichikawa N."/>
            <person name="Kimura A."/>
            <person name="Kitahashi Y."/>
            <person name="Uohara A."/>
        </authorList>
    </citation>
    <scope>NUCLEOTIDE SEQUENCE [LARGE SCALE GENOMIC DNA]</scope>
    <source>
        <strain evidence="3 4">NBRC 107702</strain>
    </source>
</reference>
<keyword evidence="1" id="KW-0812">Transmembrane</keyword>
<dbReference type="InterPro" id="IPR050051">
    <property type="entry name" value="EccE_dom"/>
</dbReference>
<dbReference type="RefSeq" id="WP_345075214.1">
    <property type="nucleotide sequence ID" value="NZ_BAABAP010000055.1"/>
</dbReference>
<evidence type="ECO:0000313" key="4">
    <source>
        <dbReference type="Proteomes" id="UP000502508"/>
    </source>
</evidence>
<dbReference type="Pfam" id="PF11203">
    <property type="entry name" value="EccE"/>
    <property type="match status" value="1"/>
</dbReference>
<feature type="domain" description="Type VII secretion system protein EccE" evidence="2">
    <location>
        <begin position="229"/>
        <end position="330"/>
    </location>
</feature>
<evidence type="ECO:0000259" key="2">
    <source>
        <dbReference type="Pfam" id="PF11203"/>
    </source>
</evidence>
<dbReference type="AlphaFoldDB" id="A0A6F8Y8U0"/>
<dbReference type="KEGG" id="pfla:Pflav_089360"/>
<protein>
    <submittedName>
        <fullName evidence="3">Type VII secretion protein EccE</fullName>
    </submittedName>
</protein>
<proteinExistence type="predicted"/>
<keyword evidence="4" id="KW-1185">Reference proteome</keyword>